<dbReference type="Gene3D" id="3.40.50.1820">
    <property type="entry name" value="alpha/beta hydrolase"/>
    <property type="match status" value="1"/>
</dbReference>
<dbReference type="InterPro" id="IPR000639">
    <property type="entry name" value="Epox_hydrolase-like"/>
</dbReference>
<organism evidence="2 3">
    <name type="scientific">Vitis vinifera</name>
    <name type="common">Grape</name>
    <dbReference type="NCBI Taxonomy" id="29760"/>
    <lineage>
        <taxon>Eukaryota</taxon>
        <taxon>Viridiplantae</taxon>
        <taxon>Streptophyta</taxon>
        <taxon>Embryophyta</taxon>
        <taxon>Tracheophyta</taxon>
        <taxon>Spermatophyta</taxon>
        <taxon>Magnoliopsida</taxon>
        <taxon>eudicotyledons</taxon>
        <taxon>Gunneridae</taxon>
        <taxon>Pentapetalae</taxon>
        <taxon>rosids</taxon>
        <taxon>Vitales</taxon>
        <taxon>Vitaceae</taxon>
        <taxon>Viteae</taxon>
        <taxon>Vitis</taxon>
    </lineage>
</organism>
<gene>
    <name evidence="2" type="ORF">CK203_069671</name>
</gene>
<dbReference type="PANTHER" id="PTHR43139">
    <property type="entry name" value="SI:DKEY-122A22.2"/>
    <property type="match status" value="1"/>
</dbReference>
<evidence type="ECO:0000313" key="2">
    <source>
        <dbReference type="EMBL" id="RVW48366.1"/>
    </source>
</evidence>
<sequence>MVNIVTLQKSLVQILMKFNGVEPKKVEIEPGTVMNFWAPAKPKTEETQKPNVVLVHGFGVDGILTWMFQVLALKSHYSVYVPDLLFFGDSATAAGNRSPRFQAECLATGLRKLGVERCVVVGLSYGGMIGFKMAELYPDLVESMVVSGSVEALTESLSNRRLKRLGFRRWSECLMPTTVEGVKEMFRVGTHWLPPWIPNWIFKDYLEVMFSHRKEREELLEALVIRDEDFTPYNHYHQRIYLLWGDGDKIFDLEVAHNLKEQLGDKAKLQCIEKAGHLSQLERPCAYNAHLKRILASLTAYEQLQ</sequence>
<dbReference type="InterPro" id="IPR052370">
    <property type="entry name" value="Meta-cleavage_hydrolase"/>
</dbReference>
<dbReference type="EMBL" id="QGNW01001255">
    <property type="protein sequence ID" value="RVW48366.1"/>
    <property type="molecule type" value="Genomic_DNA"/>
</dbReference>
<dbReference type="Pfam" id="PF00561">
    <property type="entry name" value="Abhydrolase_1"/>
    <property type="match status" value="1"/>
</dbReference>
<dbReference type="InterPro" id="IPR000073">
    <property type="entry name" value="AB_hydrolase_1"/>
</dbReference>
<comment type="caution">
    <text evidence="2">The sequence shown here is derived from an EMBL/GenBank/DDBJ whole genome shotgun (WGS) entry which is preliminary data.</text>
</comment>
<dbReference type="GO" id="GO:0003824">
    <property type="term" value="F:catalytic activity"/>
    <property type="evidence" value="ECO:0007669"/>
    <property type="project" value="InterPro"/>
</dbReference>
<accession>A0A438EKV9</accession>
<feature type="domain" description="AB hydrolase-1" evidence="1">
    <location>
        <begin position="50"/>
        <end position="155"/>
    </location>
</feature>
<evidence type="ECO:0000313" key="3">
    <source>
        <dbReference type="Proteomes" id="UP000288805"/>
    </source>
</evidence>
<dbReference type="PRINTS" id="PR00412">
    <property type="entry name" value="EPOXHYDRLASE"/>
</dbReference>
<dbReference type="SUPFAM" id="SSF53474">
    <property type="entry name" value="alpha/beta-Hydrolases"/>
    <property type="match status" value="1"/>
</dbReference>
<dbReference type="Proteomes" id="UP000288805">
    <property type="component" value="Unassembled WGS sequence"/>
</dbReference>
<dbReference type="InterPro" id="IPR029058">
    <property type="entry name" value="AB_hydrolase_fold"/>
</dbReference>
<reference evidence="2 3" key="1">
    <citation type="journal article" date="2018" name="PLoS Genet.">
        <title>Population sequencing reveals clonal diversity and ancestral inbreeding in the grapevine cultivar Chardonnay.</title>
        <authorList>
            <person name="Roach M.J."/>
            <person name="Johnson D.L."/>
            <person name="Bohlmann J."/>
            <person name="van Vuuren H.J."/>
            <person name="Jones S.J."/>
            <person name="Pretorius I.S."/>
            <person name="Schmidt S.A."/>
            <person name="Borneman A.R."/>
        </authorList>
    </citation>
    <scope>NUCLEOTIDE SEQUENCE [LARGE SCALE GENOMIC DNA]</scope>
    <source>
        <strain evidence="3">cv. Chardonnay</strain>
        <tissue evidence="2">Leaf</tissue>
    </source>
</reference>
<proteinExistence type="predicted"/>
<name>A0A438EKV9_VITVI</name>
<dbReference type="PRINTS" id="PR00111">
    <property type="entry name" value="ABHYDROLASE"/>
</dbReference>
<dbReference type="AlphaFoldDB" id="A0A438EKV9"/>
<protein>
    <recommendedName>
        <fullName evidence="1">AB hydrolase-1 domain-containing protein</fullName>
    </recommendedName>
</protein>
<evidence type="ECO:0000259" key="1">
    <source>
        <dbReference type="Pfam" id="PF00561"/>
    </source>
</evidence>
<dbReference type="PANTHER" id="PTHR43139:SF22">
    <property type="entry name" value="AB HYDROLASE-1 DOMAIN-CONTAINING PROTEIN"/>
    <property type="match status" value="1"/>
</dbReference>